<evidence type="ECO:0000313" key="12">
    <source>
        <dbReference type="Proteomes" id="UP000030003"/>
    </source>
</evidence>
<keyword evidence="4" id="KW-0547">Nucleotide-binding</keyword>
<evidence type="ECO:0000259" key="10">
    <source>
        <dbReference type="Pfam" id="PF01163"/>
    </source>
</evidence>
<dbReference type="Gene3D" id="1.10.510.10">
    <property type="entry name" value="Transferase(Phosphotransferase) domain 1"/>
    <property type="match status" value="1"/>
</dbReference>
<dbReference type="EMBL" id="AVBH01000096">
    <property type="protein sequence ID" value="KGO98324.1"/>
    <property type="molecule type" value="Genomic_DNA"/>
</dbReference>
<organism evidence="11 12">
    <name type="scientific">Lysobacter defluvii IMMIB APB-9 = DSM 18482</name>
    <dbReference type="NCBI Taxonomy" id="1385515"/>
    <lineage>
        <taxon>Bacteria</taxon>
        <taxon>Pseudomonadati</taxon>
        <taxon>Pseudomonadota</taxon>
        <taxon>Gammaproteobacteria</taxon>
        <taxon>Lysobacterales</taxon>
        <taxon>Lysobacteraceae</taxon>
        <taxon>Novilysobacter</taxon>
    </lineage>
</organism>
<dbReference type="OrthoDB" id="9801841at2"/>
<keyword evidence="5 11" id="KW-0418">Kinase</keyword>
<evidence type="ECO:0000256" key="8">
    <source>
        <dbReference type="ARBA" id="ARBA00048679"/>
    </source>
</evidence>
<sequence length="229" mass="25321">MPPQTSLVHAQDHAPSPTRTLKRGTRVLEPDVYVARLNGRRAVLKDYRRYRRTPLAPLARLLVRREARNLERLRGWGHAPQPVATTDALVLGMEYIDGQPLGDDMSAVSTDLFQQLRAAVGTLHAAGIAHNDLHRSNILVSGGVPKVVDFAAALAMPGWLARSGFGRQLLRSELAKVVKLQTRLAGTAPSPEDARVLVDPGWVRALRGTWTRLYRGAGGRGWGRRRRTR</sequence>
<proteinExistence type="predicted"/>
<dbReference type="GO" id="GO:0005524">
    <property type="term" value="F:ATP binding"/>
    <property type="evidence" value="ECO:0007669"/>
    <property type="project" value="UniProtKB-KW"/>
</dbReference>
<evidence type="ECO:0000256" key="3">
    <source>
        <dbReference type="ARBA" id="ARBA00022679"/>
    </source>
</evidence>
<comment type="catalytic activity">
    <reaction evidence="7">
        <text>L-threonyl-[protein] + ATP = O-phospho-L-threonyl-[protein] + ADP + H(+)</text>
        <dbReference type="Rhea" id="RHEA:46608"/>
        <dbReference type="Rhea" id="RHEA-COMP:11060"/>
        <dbReference type="Rhea" id="RHEA-COMP:11605"/>
        <dbReference type="ChEBI" id="CHEBI:15378"/>
        <dbReference type="ChEBI" id="CHEBI:30013"/>
        <dbReference type="ChEBI" id="CHEBI:30616"/>
        <dbReference type="ChEBI" id="CHEBI:61977"/>
        <dbReference type="ChEBI" id="CHEBI:456216"/>
        <dbReference type="EC" id="2.7.11.1"/>
    </reaction>
</comment>
<dbReference type="EC" id="2.7.11.1" evidence="1"/>
<keyword evidence="12" id="KW-1185">Reference proteome</keyword>
<dbReference type="InterPro" id="IPR018934">
    <property type="entry name" value="RIO_dom"/>
</dbReference>
<evidence type="ECO:0000256" key="7">
    <source>
        <dbReference type="ARBA" id="ARBA00047899"/>
    </source>
</evidence>
<evidence type="ECO:0000256" key="6">
    <source>
        <dbReference type="ARBA" id="ARBA00022840"/>
    </source>
</evidence>
<comment type="caution">
    <text evidence="11">The sequence shown here is derived from an EMBL/GenBank/DDBJ whole genome shotgun (WGS) entry which is preliminary data.</text>
</comment>
<evidence type="ECO:0000256" key="5">
    <source>
        <dbReference type="ARBA" id="ARBA00022777"/>
    </source>
</evidence>
<evidence type="ECO:0000256" key="9">
    <source>
        <dbReference type="SAM" id="MobiDB-lite"/>
    </source>
</evidence>
<evidence type="ECO:0000313" key="11">
    <source>
        <dbReference type="EMBL" id="KGO98324.1"/>
    </source>
</evidence>
<accession>A0A0A0M7Y4</accession>
<keyword evidence="2" id="KW-0723">Serine/threonine-protein kinase</keyword>
<dbReference type="eggNOG" id="COG0515">
    <property type="taxonomic scope" value="Bacteria"/>
</dbReference>
<feature type="region of interest" description="Disordered" evidence="9">
    <location>
        <begin position="1"/>
        <end position="24"/>
    </location>
</feature>
<dbReference type="SUPFAM" id="SSF56112">
    <property type="entry name" value="Protein kinase-like (PK-like)"/>
    <property type="match status" value="1"/>
</dbReference>
<dbReference type="Pfam" id="PF01163">
    <property type="entry name" value="RIO1"/>
    <property type="match status" value="1"/>
</dbReference>
<dbReference type="AlphaFoldDB" id="A0A0A0M7Y4"/>
<dbReference type="RefSeq" id="WP_052106794.1">
    <property type="nucleotide sequence ID" value="NZ_AUHT01000012.1"/>
</dbReference>
<evidence type="ECO:0000256" key="1">
    <source>
        <dbReference type="ARBA" id="ARBA00012513"/>
    </source>
</evidence>
<dbReference type="GO" id="GO:0004674">
    <property type="term" value="F:protein serine/threonine kinase activity"/>
    <property type="evidence" value="ECO:0007669"/>
    <property type="project" value="UniProtKB-KW"/>
</dbReference>
<keyword evidence="6" id="KW-0067">ATP-binding</keyword>
<evidence type="ECO:0000256" key="4">
    <source>
        <dbReference type="ARBA" id="ARBA00022741"/>
    </source>
</evidence>
<protein>
    <recommendedName>
        <fullName evidence="1">non-specific serine/threonine protein kinase</fullName>
        <ecNumber evidence="1">2.7.11.1</ecNumber>
    </recommendedName>
</protein>
<gene>
    <name evidence="11" type="ORF">N791_02900</name>
</gene>
<evidence type="ECO:0000256" key="2">
    <source>
        <dbReference type="ARBA" id="ARBA00022527"/>
    </source>
</evidence>
<dbReference type="Proteomes" id="UP000030003">
    <property type="component" value="Unassembled WGS sequence"/>
</dbReference>
<name>A0A0A0M7Y4_9GAMM</name>
<keyword evidence="3" id="KW-0808">Transferase</keyword>
<dbReference type="InterPro" id="IPR011009">
    <property type="entry name" value="Kinase-like_dom_sf"/>
</dbReference>
<feature type="domain" description="RIO-type" evidence="10">
    <location>
        <begin position="49"/>
        <end position="155"/>
    </location>
</feature>
<dbReference type="STRING" id="1385515.GCA_000423325_02527"/>
<comment type="catalytic activity">
    <reaction evidence="8">
        <text>L-seryl-[protein] + ATP = O-phospho-L-seryl-[protein] + ADP + H(+)</text>
        <dbReference type="Rhea" id="RHEA:17989"/>
        <dbReference type="Rhea" id="RHEA-COMP:9863"/>
        <dbReference type="Rhea" id="RHEA-COMP:11604"/>
        <dbReference type="ChEBI" id="CHEBI:15378"/>
        <dbReference type="ChEBI" id="CHEBI:29999"/>
        <dbReference type="ChEBI" id="CHEBI:30616"/>
        <dbReference type="ChEBI" id="CHEBI:83421"/>
        <dbReference type="ChEBI" id="CHEBI:456216"/>
        <dbReference type="EC" id="2.7.11.1"/>
    </reaction>
</comment>
<reference evidence="11 12" key="1">
    <citation type="submission" date="2013-08" db="EMBL/GenBank/DDBJ databases">
        <title>Genomic analysis of Lysobacter defluvii.</title>
        <authorList>
            <person name="Wang Q."/>
            <person name="Wang G."/>
        </authorList>
    </citation>
    <scope>NUCLEOTIDE SEQUENCE [LARGE SCALE GENOMIC DNA]</scope>
    <source>
        <strain evidence="11 12">IMMIB APB-9</strain>
    </source>
</reference>